<accession>B9L5E7</accession>
<keyword evidence="1" id="KW-0614">Plasmid</keyword>
<dbReference type="EMBL" id="CP001276">
    <property type="protein sequence ID" value="ACM06989.1"/>
    <property type="molecule type" value="Genomic_DNA"/>
</dbReference>
<dbReference type="HOGENOM" id="CLU_1325163_0_0_0"/>
<keyword evidence="2" id="KW-1185">Reference proteome</keyword>
<organism evidence="1 2">
    <name type="scientific">Thermomicrobium roseum (strain ATCC 27502 / DSM 5159 / P-2)</name>
    <dbReference type="NCBI Taxonomy" id="309801"/>
    <lineage>
        <taxon>Bacteria</taxon>
        <taxon>Pseudomonadati</taxon>
        <taxon>Thermomicrobiota</taxon>
        <taxon>Thermomicrobia</taxon>
        <taxon>Thermomicrobiales</taxon>
        <taxon>Thermomicrobiaceae</taxon>
        <taxon>Thermomicrobium</taxon>
    </lineage>
</organism>
<reference evidence="1 2" key="1">
    <citation type="journal article" date="2009" name="PLoS ONE">
        <title>Complete genome sequence of the aerobic CO-oxidizing thermophile Thermomicrobium roseum.</title>
        <authorList>
            <person name="Wu D."/>
            <person name="Raymond J."/>
            <person name="Wu M."/>
            <person name="Chatterji S."/>
            <person name="Ren Q."/>
            <person name="Graham J.E."/>
            <person name="Bryant D.A."/>
            <person name="Robb F."/>
            <person name="Colman A."/>
            <person name="Tallon L.J."/>
            <person name="Badger J.H."/>
            <person name="Madupu R."/>
            <person name="Ward N.L."/>
            <person name="Eisen J.A."/>
        </authorList>
    </citation>
    <scope>NUCLEOTIDE SEQUENCE [LARGE SCALE GENOMIC DNA]</scope>
    <source>
        <strain evidence="2">ATCC 27502 / DSM 5159 / P-2</strain>
        <plasmid evidence="1">unnamed</plasmid>
    </source>
</reference>
<dbReference type="RefSeq" id="WP_012642976.1">
    <property type="nucleotide sequence ID" value="NC_011961.1"/>
</dbReference>
<evidence type="ECO:0000313" key="2">
    <source>
        <dbReference type="Proteomes" id="UP000000447"/>
    </source>
</evidence>
<proteinExistence type="predicted"/>
<gene>
    <name evidence="1" type="ordered locus">trd_A0074</name>
</gene>
<sequence length="205" mass="23162">MSGDGELLERARSWVAPYWNALHLYRALDWLFLLAPQADLALRLATLTHDMERHFPGPDSPVMDARRGIPDRSYEAQHQERSARIVAAWLEEQGADPTLVRAVRDLVAVHEWGGWPEADLLQAADSLSFLEVNVDRFIAFGLSGERGFTPELVARHFRYMAERIRLPRARELARPLLAAALARLEERTGRAVEATVVARERSCDG</sequence>
<dbReference type="Proteomes" id="UP000000447">
    <property type="component" value="Plasmid unnamed"/>
</dbReference>
<protein>
    <recommendedName>
        <fullName evidence="3">DUF4202 domain-containing protein</fullName>
    </recommendedName>
</protein>
<dbReference type="Gene3D" id="1.10.3210.10">
    <property type="entry name" value="Hypothetical protein af1432"/>
    <property type="match status" value="1"/>
</dbReference>
<dbReference type="KEGG" id="tro:trd_A0074"/>
<geneLocation type="plasmid" evidence="2">
    <name>Tros</name>
</geneLocation>
<dbReference type="AlphaFoldDB" id="B9L5E7"/>
<evidence type="ECO:0008006" key="3">
    <source>
        <dbReference type="Google" id="ProtNLM"/>
    </source>
</evidence>
<evidence type="ECO:0000313" key="1">
    <source>
        <dbReference type="EMBL" id="ACM06989.1"/>
    </source>
</evidence>
<dbReference type="SUPFAM" id="SSF109604">
    <property type="entry name" value="HD-domain/PDEase-like"/>
    <property type="match status" value="1"/>
</dbReference>
<dbReference type="OrthoDB" id="6182181at2"/>
<name>B9L5E7_THERP</name>